<dbReference type="PANTHER" id="PTHR10815">
    <property type="entry name" value="METHYLATED-DNA--PROTEIN-CYSTEINE METHYLTRANSFERASE"/>
    <property type="match status" value="1"/>
</dbReference>
<keyword evidence="6 8" id="KW-0234">DNA repair</keyword>
<evidence type="ECO:0000256" key="7">
    <source>
        <dbReference type="ARBA" id="ARBA00049348"/>
    </source>
</evidence>
<evidence type="ECO:0000256" key="6">
    <source>
        <dbReference type="ARBA" id="ARBA00023204"/>
    </source>
</evidence>
<dbReference type="PANTHER" id="PTHR10815:SF12">
    <property type="entry name" value="METHYLATED-DNA--PROTEIN-CYSTEINE METHYLTRANSFERASE, INDUCIBLE"/>
    <property type="match status" value="1"/>
</dbReference>
<dbReference type="Pfam" id="PF02870">
    <property type="entry name" value="Methyltransf_1N"/>
    <property type="match status" value="1"/>
</dbReference>
<dbReference type="SUPFAM" id="SSF46767">
    <property type="entry name" value="Methylated DNA-protein cysteine methyltransferase, C-terminal domain"/>
    <property type="match status" value="1"/>
</dbReference>
<dbReference type="InterPro" id="IPR023546">
    <property type="entry name" value="MGMT"/>
</dbReference>
<evidence type="ECO:0000259" key="9">
    <source>
        <dbReference type="Pfam" id="PF01035"/>
    </source>
</evidence>
<accession>A0ABZ2CE54</accession>
<proteinExistence type="inferred from homology"/>
<dbReference type="Gene3D" id="3.30.160.70">
    <property type="entry name" value="Methylated DNA-protein cysteine methyltransferase domain"/>
    <property type="match status" value="1"/>
</dbReference>
<gene>
    <name evidence="11" type="ORF">R4Z09_24070</name>
</gene>
<organism evidence="11 12">
    <name type="scientific">Niallia oryzisoli</name>
    <dbReference type="NCBI Taxonomy" id="1737571"/>
    <lineage>
        <taxon>Bacteria</taxon>
        <taxon>Bacillati</taxon>
        <taxon>Bacillota</taxon>
        <taxon>Bacilli</taxon>
        <taxon>Bacillales</taxon>
        <taxon>Bacillaceae</taxon>
        <taxon>Niallia</taxon>
    </lineage>
</organism>
<name>A0ABZ2CE54_9BACI</name>
<feature type="domain" description="Methylguanine DNA methyltransferase ribonuclease-like" evidence="10">
    <location>
        <begin position="9"/>
        <end position="87"/>
    </location>
</feature>
<dbReference type="GO" id="GO:0032259">
    <property type="term" value="P:methylation"/>
    <property type="evidence" value="ECO:0007669"/>
    <property type="project" value="UniProtKB-KW"/>
</dbReference>
<dbReference type="Pfam" id="PF01035">
    <property type="entry name" value="DNA_binding_1"/>
    <property type="match status" value="1"/>
</dbReference>
<comment type="miscellaneous">
    <text evidence="8">This enzyme catalyzes only one turnover and therefore is not strictly catalytic. According to one definition, an enzyme is a biocatalyst that acts repeatedly and over many reaction cycles.</text>
</comment>
<comment type="catalytic activity">
    <reaction evidence="7 8">
        <text>a 6-O-methyl-2'-deoxyguanosine in DNA + L-cysteinyl-[protein] = S-methyl-L-cysteinyl-[protein] + a 2'-deoxyguanosine in DNA</text>
        <dbReference type="Rhea" id="RHEA:24000"/>
        <dbReference type="Rhea" id="RHEA-COMP:10131"/>
        <dbReference type="Rhea" id="RHEA-COMP:10132"/>
        <dbReference type="Rhea" id="RHEA-COMP:11367"/>
        <dbReference type="Rhea" id="RHEA-COMP:11368"/>
        <dbReference type="ChEBI" id="CHEBI:29950"/>
        <dbReference type="ChEBI" id="CHEBI:82612"/>
        <dbReference type="ChEBI" id="CHEBI:85445"/>
        <dbReference type="ChEBI" id="CHEBI:85448"/>
        <dbReference type="EC" id="2.1.1.63"/>
    </reaction>
</comment>
<comment type="subcellular location">
    <subcellularLocation>
        <location evidence="8">Cytoplasm</location>
    </subcellularLocation>
</comment>
<evidence type="ECO:0000259" key="10">
    <source>
        <dbReference type="Pfam" id="PF02870"/>
    </source>
</evidence>
<comment type="catalytic activity">
    <reaction evidence="1 8">
        <text>a 4-O-methyl-thymidine in DNA + L-cysteinyl-[protein] = a thymidine in DNA + S-methyl-L-cysteinyl-[protein]</text>
        <dbReference type="Rhea" id="RHEA:53428"/>
        <dbReference type="Rhea" id="RHEA-COMP:10131"/>
        <dbReference type="Rhea" id="RHEA-COMP:10132"/>
        <dbReference type="Rhea" id="RHEA-COMP:13555"/>
        <dbReference type="Rhea" id="RHEA-COMP:13556"/>
        <dbReference type="ChEBI" id="CHEBI:29950"/>
        <dbReference type="ChEBI" id="CHEBI:82612"/>
        <dbReference type="ChEBI" id="CHEBI:137386"/>
        <dbReference type="ChEBI" id="CHEBI:137387"/>
        <dbReference type="EC" id="2.1.1.63"/>
    </reaction>
</comment>
<keyword evidence="4 8" id="KW-0808">Transferase</keyword>
<keyword evidence="2 8" id="KW-0963">Cytoplasm</keyword>
<keyword evidence="12" id="KW-1185">Reference proteome</keyword>
<evidence type="ECO:0000313" key="11">
    <source>
        <dbReference type="EMBL" id="WVX80302.1"/>
    </source>
</evidence>
<evidence type="ECO:0000256" key="3">
    <source>
        <dbReference type="ARBA" id="ARBA00022603"/>
    </source>
</evidence>
<dbReference type="SUPFAM" id="SSF53155">
    <property type="entry name" value="Methylated DNA-protein cysteine methyltransferase domain"/>
    <property type="match status" value="1"/>
</dbReference>
<reference evidence="11 12" key="1">
    <citation type="submission" date="2023-10" db="EMBL/GenBank/DDBJ databases">
        <title>Niallia locisalis sp.nov. isolated from a salt pond sample.</title>
        <authorList>
            <person name="Li X.-J."/>
            <person name="Dong L."/>
        </authorList>
    </citation>
    <scope>NUCLEOTIDE SEQUENCE [LARGE SCALE GENOMIC DNA]</scope>
    <source>
        <strain evidence="11 12">DSM 29761</strain>
    </source>
</reference>
<dbReference type="Gene3D" id="1.10.10.10">
    <property type="entry name" value="Winged helix-like DNA-binding domain superfamily/Winged helix DNA-binding domain"/>
    <property type="match status" value="1"/>
</dbReference>
<feature type="active site" description="Nucleophile; methyl group acceptor" evidence="8">
    <location>
        <position position="142"/>
    </location>
</feature>
<dbReference type="InterPro" id="IPR036388">
    <property type="entry name" value="WH-like_DNA-bd_sf"/>
</dbReference>
<dbReference type="HAMAP" id="MF_00772">
    <property type="entry name" value="OGT"/>
    <property type="match status" value="1"/>
</dbReference>
<sequence length="174" mass="19621">MKQQHKTVIYWSLLNHKAWKMYLAATDKGICFVGSQNMPFDEVINWAEKAFPGSPLEENAKKLQPYVEQITEYLEGERKSFSIPFDYNGTEFQQAVWKALCEIPYGETKSYSDIAHHIQKPAAVRAVGAAIGKNPVLITIPCHRVVGKNGSLTGFRGGLDMKKQLLELERSCQS</sequence>
<comment type="function">
    <text evidence="8">Involved in the cellular defense against the biological effects of O6-methylguanine (O6-MeG) and O4-methylthymine (O4-MeT) in DNA. Repairs the methylated nucleobase in DNA by stoichiometrically transferring the methyl group to a cysteine residue in the enzyme. This is a suicide reaction: the enzyme is irreversibly inactivated.</text>
</comment>
<dbReference type="InterPro" id="IPR001497">
    <property type="entry name" value="MethylDNA_cys_MeTrfase_AS"/>
</dbReference>
<keyword evidence="5 8" id="KW-0227">DNA damage</keyword>
<dbReference type="RefSeq" id="WP_338449232.1">
    <property type="nucleotide sequence ID" value="NZ_CP137640.1"/>
</dbReference>
<dbReference type="InterPro" id="IPR036217">
    <property type="entry name" value="MethylDNA_cys_MeTrfase_DNAb"/>
</dbReference>
<dbReference type="EMBL" id="CP137640">
    <property type="protein sequence ID" value="WVX80302.1"/>
    <property type="molecule type" value="Genomic_DNA"/>
</dbReference>
<evidence type="ECO:0000256" key="4">
    <source>
        <dbReference type="ARBA" id="ARBA00022679"/>
    </source>
</evidence>
<comment type="similarity">
    <text evidence="8">Belongs to the MGMT family.</text>
</comment>
<keyword evidence="3 8" id="KW-0489">Methyltransferase</keyword>
<evidence type="ECO:0000256" key="8">
    <source>
        <dbReference type="HAMAP-Rule" id="MF_00772"/>
    </source>
</evidence>
<evidence type="ECO:0000256" key="5">
    <source>
        <dbReference type="ARBA" id="ARBA00022763"/>
    </source>
</evidence>
<dbReference type="InterPro" id="IPR036631">
    <property type="entry name" value="MGMT_N_sf"/>
</dbReference>
<evidence type="ECO:0000256" key="2">
    <source>
        <dbReference type="ARBA" id="ARBA00022490"/>
    </source>
</evidence>
<dbReference type="InterPro" id="IPR014048">
    <property type="entry name" value="MethylDNA_cys_MeTrfase_DNA-bd"/>
</dbReference>
<feature type="domain" description="Methylated-DNA-[protein]-cysteine S-methyltransferase DNA binding" evidence="9">
    <location>
        <begin position="91"/>
        <end position="170"/>
    </location>
</feature>
<dbReference type="EC" id="2.1.1.63" evidence="8"/>
<protein>
    <recommendedName>
        <fullName evidence="8">Methylated-DNA--protein-cysteine methyltransferase</fullName>
        <ecNumber evidence="8">2.1.1.63</ecNumber>
    </recommendedName>
    <alternativeName>
        <fullName evidence="8">6-O-methylguanine-DNA methyltransferase</fullName>
        <shortName evidence="8">MGMT</shortName>
    </alternativeName>
    <alternativeName>
        <fullName evidence="8">O-6-methylguanine-DNA-alkyltransferase</fullName>
    </alternativeName>
</protein>
<evidence type="ECO:0000256" key="1">
    <source>
        <dbReference type="ARBA" id="ARBA00001286"/>
    </source>
</evidence>
<evidence type="ECO:0000313" key="12">
    <source>
        <dbReference type="Proteomes" id="UP001357223"/>
    </source>
</evidence>
<dbReference type="Proteomes" id="UP001357223">
    <property type="component" value="Chromosome"/>
</dbReference>
<dbReference type="NCBIfam" id="TIGR00589">
    <property type="entry name" value="ogt"/>
    <property type="match status" value="1"/>
</dbReference>
<dbReference type="GO" id="GO:0003908">
    <property type="term" value="F:methylated-DNA-[protein]-cysteine S-methyltransferase activity"/>
    <property type="evidence" value="ECO:0007669"/>
    <property type="project" value="UniProtKB-EC"/>
</dbReference>
<dbReference type="InterPro" id="IPR008332">
    <property type="entry name" value="MethylG_MeTrfase_N"/>
</dbReference>
<dbReference type="PROSITE" id="PS00374">
    <property type="entry name" value="MGMT"/>
    <property type="match status" value="1"/>
</dbReference>
<dbReference type="CDD" id="cd06445">
    <property type="entry name" value="ATase"/>
    <property type="match status" value="1"/>
</dbReference>